<gene>
    <name evidence="7" type="ORF">C0Z10_12695</name>
</gene>
<dbReference type="PANTHER" id="PTHR18919">
    <property type="entry name" value="ACETYL-COA C-ACYLTRANSFERASE"/>
    <property type="match status" value="1"/>
</dbReference>
<evidence type="ECO:0000259" key="6">
    <source>
        <dbReference type="Pfam" id="PF02803"/>
    </source>
</evidence>
<proteinExistence type="inferred from homology"/>
<dbReference type="SUPFAM" id="SSF53901">
    <property type="entry name" value="Thiolase-like"/>
    <property type="match status" value="2"/>
</dbReference>
<keyword evidence="2 4" id="KW-0808">Transferase</keyword>
<evidence type="ECO:0000256" key="2">
    <source>
        <dbReference type="ARBA" id="ARBA00022679"/>
    </source>
</evidence>
<dbReference type="PIRSF" id="PIRSF000429">
    <property type="entry name" value="Ac-CoA_Ac_transf"/>
    <property type="match status" value="1"/>
</dbReference>
<evidence type="ECO:0000259" key="5">
    <source>
        <dbReference type="Pfam" id="PF00108"/>
    </source>
</evidence>
<dbReference type="Proteomes" id="UP000285875">
    <property type="component" value="Chromosome"/>
</dbReference>
<dbReference type="AlphaFoldDB" id="A0A3Q9UMH6"/>
<dbReference type="EC" id="2.3.1.9" evidence="7"/>
<name>A0A3Q9UMH6_9ACTN</name>
<keyword evidence="3 4" id="KW-0012">Acyltransferase</keyword>
<dbReference type="Gene3D" id="3.40.47.10">
    <property type="match status" value="1"/>
</dbReference>
<evidence type="ECO:0000313" key="7">
    <source>
        <dbReference type="EMBL" id="AZZ40450.1"/>
    </source>
</evidence>
<dbReference type="InterPro" id="IPR020617">
    <property type="entry name" value="Thiolase_C"/>
</dbReference>
<accession>A0A3Q9UMH6</accession>
<evidence type="ECO:0000256" key="1">
    <source>
        <dbReference type="ARBA" id="ARBA00010982"/>
    </source>
</evidence>
<feature type="domain" description="Thiolase N-terminal" evidence="5">
    <location>
        <begin position="7"/>
        <end position="243"/>
    </location>
</feature>
<evidence type="ECO:0000256" key="4">
    <source>
        <dbReference type="RuleBase" id="RU003557"/>
    </source>
</evidence>
<dbReference type="InterPro" id="IPR020616">
    <property type="entry name" value="Thiolase_N"/>
</dbReference>
<dbReference type="NCBIfam" id="TIGR01930">
    <property type="entry name" value="AcCoA-C-Actrans"/>
    <property type="match status" value="1"/>
</dbReference>
<dbReference type="Pfam" id="PF00108">
    <property type="entry name" value="Thiolase_N"/>
    <property type="match status" value="1"/>
</dbReference>
<dbReference type="KEGG" id="aji:C0Z10_12695"/>
<sequence length="389" mass="40127">MSDDRPVIIDALRTPIGTTGQMFSHLTTTDLAAPVLKRLAERLPQGLGTDAVILGNIRGSGGNPARLAGLAAGLGVEVPALTLDDECGSGLAAVEQAWYRCLSRPGAVLAGGVQAASTQPVTMWPGTDDHPPRRYDRAPFAPAPWADPEMGPAADRVAAERGIDRARQDRYALRSHQRAVATRSAGGFAPEIVPVGGHVDDQRPRPGFTAQRLARFRPAFGPDGTATAANSCGISDGAAAVTMIDGRTFAGLGGSGLRVLSVVSAGCDPDRPGLGMVPAVRAALGEAGVTVDQLDTIEFNEAFAGQVLACADALGIEEERICPDGGVIALGHPWAASGAVLVVRLFTRLVRQQMGRYGLAGISIGGGLGCAMVVEACHRPVLPSVGSRQ</sequence>
<dbReference type="Pfam" id="PF02803">
    <property type="entry name" value="Thiolase_C"/>
    <property type="match status" value="1"/>
</dbReference>
<dbReference type="InterPro" id="IPR002155">
    <property type="entry name" value="Thiolase"/>
</dbReference>
<dbReference type="GO" id="GO:0003985">
    <property type="term" value="F:acetyl-CoA C-acetyltransferase activity"/>
    <property type="evidence" value="ECO:0007669"/>
    <property type="project" value="UniProtKB-EC"/>
</dbReference>
<feature type="domain" description="Thiolase C-terminal" evidence="6">
    <location>
        <begin position="259"/>
        <end position="375"/>
    </location>
</feature>
<dbReference type="EMBL" id="CP025570">
    <property type="protein sequence ID" value="AZZ40450.1"/>
    <property type="molecule type" value="Genomic_DNA"/>
</dbReference>
<organism evidence="7 8">
    <name type="scientific">Acidipropionibacterium jensenii</name>
    <dbReference type="NCBI Taxonomy" id="1749"/>
    <lineage>
        <taxon>Bacteria</taxon>
        <taxon>Bacillati</taxon>
        <taxon>Actinomycetota</taxon>
        <taxon>Actinomycetes</taxon>
        <taxon>Propionibacteriales</taxon>
        <taxon>Propionibacteriaceae</taxon>
        <taxon>Acidipropionibacterium</taxon>
    </lineage>
</organism>
<dbReference type="InterPro" id="IPR016039">
    <property type="entry name" value="Thiolase-like"/>
</dbReference>
<dbReference type="PANTHER" id="PTHR18919:SF151">
    <property type="entry name" value="BLR2427 PROTEIN"/>
    <property type="match status" value="1"/>
</dbReference>
<dbReference type="CDD" id="cd00751">
    <property type="entry name" value="thiolase"/>
    <property type="match status" value="1"/>
</dbReference>
<protein>
    <submittedName>
        <fullName evidence="7">Thiolase family protein</fullName>
        <ecNumber evidence="7">2.3.1.9</ecNumber>
    </submittedName>
</protein>
<dbReference type="RefSeq" id="WP_097799608.1">
    <property type="nucleotide sequence ID" value="NZ_CP025570.1"/>
</dbReference>
<comment type="similarity">
    <text evidence="1 4">Belongs to the thiolase-like superfamily. Thiolase family.</text>
</comment>
<evidence type="ECO:0000313" key="8">
    <source>
        <dbReference type="Proteomes" id="UP000285875"/>
    </source>
</evidence>
<evidence type="ECO:0000256" key="3">
    <source>
        <dbReference type="ARBA" id="ARBA00023315"/>
    </source>
</evidence>
<reference evidence="8" key="1">
    <citation type="submission" date="2017-12" db="EMBL/GenBank/DDBJ databases">
        <title>Whole genome sequencing of Acidipropionibacterium jensenii strains JS279 and JS280.</title>
        <authorList>
            <person name="Deptula P."/>
            <person name="Laine P."/>
            <person name="Smolander O.-P."/>
            <person name="Paulin L."/>
            <person name="Auvinen P."/>
            <person name="Varmanen P."/>
        </authorList>
    </citation>
    <scope>NUCLEOTIDE SEQUENCE [LARGE SCALE GENOMIC DNA]</scope>
    <source>
        <strain evidence="8">JS280</strain>
    </source>
</reference>